<accession>A0A8K0GP26</accession>
<keyword evidence="3" id="KW-1185">Reference proteome</keyword>
<gene>
    <name evidence="2" type="ORF">ILUMI_01586</name>
</gene>
<proteinExistence type="predicted"/>
<dbReference type="PANTHER" id="PTHR10773">
    <property type="entry name" value="DNA-DIRECTED RNA POLYMERASES I, II, AND III SUBUNIT RPABC2"/>
    <property type="match status" value="1"/>
</dbReference>
<sequence length="327" mass="37275">MASCDGVRAVSTYCSIHFNGDWMWCSTAKKLACNAGDLKSTENVNSSVDDEEDIGDLYATEFDDSDYDPANDQENREEIQGNIIGSGNISNTENEKKEDLNAVTKKNTRKRKANPIMWKRNVIKRQRNSGKSYQNGKEDKNLARTDKENDKMESKRNNKFCAVVFDLQQVLPIPKIEVGEAYYKRKSSTYNLTVYNVGQNKCTCYMWYETIAARGAYDCAGKNRNRFVFALYFYLAGKYNVTIHHKFLESGNTQNKGDSAHSAIERVARSIPVYTPEQWYTLVRTACTEASYKVNELSQDDIFDLKDLLEKTTTKATLLMLSLSRNP</sequence>
<feature type="region of interest" description="Disordered" evidence="1">
    <location>
        <begin position="80"/>
        <end position="153"/>
    </location>
</feature>
<evidence type="ECO:0000313" key="2">
    <source>
        <dbReference type="EMBL" id="KAF2904588.1"/>
    </source>
</evidence>
<feature type="compositionally biased region" description="Low complexity" evidence="1">
    <location>
        <begin position="81"/>
        <end position="91"/>
    </location>
</feature>
<reference evidence="2" key="1">
    <citation type="submission" date="2019-08" db="EMBL/GenBank/DDBJ databases">
        <title>The genome of the North American firefly Photinus pyralis.</title>
        <authorList>
            <consortium name="Photinus pyralis genome working group"/>
            <person name="Fallon T.R."/>
            <person name="Sander Lower S.E."/>
            <person name="Weng J.-K."/>
        </authorList>
    </citation>
    <scope>NUCLEOTIDE SEQUENCE</scope>
    <source>
        <strain evidence="2">TRF0915ILg1</strain>
        <tissue evidence="2">Whole body</tissue>
    </source>
</reference>
<dbReference type="PANTHER" id="PTHR10773:SF19">
    <property type="match status" value="1"/>
</dbReference>
<dbReference type="Proteomes" id="UP000801492">
    <property type="component" value="Unassembled WGS sequence"/>
</dbReference>
<name>A0A8K0GP26_IGNLU</name>
<evidence type="ECO:0000256" key="1">
    <source>
        <dbReference type="SAM" id="MobiDB-lite"/>
    </source>
</evidence>
<organism evidence="2 3">
    <name type="scientific">Ignelater luminosus</name>
    <name type="common">Cucubano</name>
    <name type="synonym">Pyrophorus luminosus</name>
    <dbReference type="NCBI Taxonomy" id="2038154"/>
    <lineage>
        <taxon>Eukaryota</taxon>
        <taxon>Metazoa</taxon>
        <taxon>Ecdysozoa</taxon>
        <taxon>Arthropoda</taxon>
        <taxon>Hexapoda</taxon>
        <taxon>Insecta</taxon>
        <taxon>Pterygota</taxon>
        <taxon>Neoptera</taxon>
        <taxon>Endopterygota</taxon>
        <taxon>Coleoptera</taxon>
        <taxon>Polyphaga</taxon>
        <taxon>Elateriformia</taxon>
        <taxon>Elateroidea</taxon>
        <taxon>Elateridae</taxon>
        <taxon>Agrypninae</taxon>
        <taxon>Pyrophorini</taxon>
        <taxon>Ignelater</taxon>
    </lineage>
</organism>
<feature type="compositionally biased region" description="Basic and acidic residues" evidence="1">
    <location>
        <begin position="136"/>
        <end position="153"/>
    </location>
</feature>
<comment type="caution">
    <text evidence="2">The sequence shown here is derived from an EMBL/GenBank/DDBJ whole genome shotgun (WGS) entry which is preliminary data.</text>
</comment>
<dbReference type="OrthoDB" id="6760765at2759"/>
<protein>
    <submittedName>
        <fullName evidence="2">Uncharacterized protein</fullName>
    </submittedName>
</protein>
<dbReference type="AlphaFoldDB" id="A0A8K0GP26"/>
<evidence type="ECO:0000313" key="3">
    <source>
        <dbReference type="Proteomes" id="UP000801492"/>
    </source>
</evidence>
<dbReference type="EMBL" id="VTPC01000731">
    <property type="protein sequence ID" value="KAF2904588.1"/>
    <property type="molecule type" value="Genomic_DNA"/>
</dbReference>